<feature type="compositionally biased region" description="Low complexity" evidence="1">
    <location>
        <begin position="149"/>
        <end position="173"/>
    </location>
</feature>
<evidence type="ECO:0000313" key="2">
    <source>
        <dbReference type="EMBL" id="KAK7529482.1"/>
    </source>
</evidence>
<comment type="caution">
    <text evidence="2">The sequence shown here is derived from an EMBL/GenBank/DDBJ whole genome shotgun (WGS) entry which is preliminary data.</text>
</comment>
<organism evidence="2 3">
    <name type="scientific">Phyllosticta citribraziliensis</name>
    <dbReference type="NCBI Taxonomy" id="989973"/>
    <lineage>
        <taxon>Eukaryota</taxon>
        <taxon>Fungi</taxon>
        <taxon>Dikarya</taxon>
        <taxon>Ascomycota</taxon>
        <taxon>Pezizomycotina</taxon>
        <taxon>Dothideomycetes</taxon>
        <taxon>Dothideomycetes incertae sedis</taxon>
        <taxon>Botryosphaeriales</taxon>
        <taxon>Phyllostictaceae</taxon>
        <taxon>Phyllosticta</taxon>
    </lineage>
</organism>
<feature type="region of interest" description="Disordered" evidence="1">
    <location>
        <begin position="135"/>
        <end position="180"/>
    </location>
</feature>
<dbReference type="EMBL" id="JBBPEH010000016">
    <property type="protein sequence ID" value="KAK7529482.1"/>
    <property type="molecule type" value="Genomic_DNA"/>
</dbReference>
<gene>
    <name evidence="2" type="ORF">J3D65DRAFT_167962</name>
</gene>
<accession>A0ABR1L2L0</accession>
<reference evidence="2 3" key="1">
    <citation type="submission" date="2024-04" db="EMBL/GenBank/DDBJ databases">
        <title>Phyllosticta paracitricarpa is synonymous to the EU quarantine fungus P. citricarpa based on phylogenomic analyses.</title>
        <authorList>
            <consortium name="Lawrence Berkeley National Laboratory"/>
            <person name="Van ingen-buijs V.A."/>
            <person name="Van westerhoven A.C."/>
            <person name="Haridas S."/>
            <person name="Skiadas P."/>
            <person name="Martin F."/>
            <person name="Groenewald J.Z."/>
            <person name="Crous P.W."/>
            <person name="Seidl M.F."/>
        </authorList>
    </citation>
    <scope>NUCLEOTIDE SEQUENCE [LARGE SCALE GENOMIC DNA]</scope>
    <source>
        <strain evidence="2 3">CPC 17464</strain>
    </source>
</reference>
<evidence type="ECO:0000313" key="3">
    <source>
        <dbReference type="Proteomes" id="UP001360953"/>
    </source>
</evidence>
<proteinExistence type="predicted"/>
<sequence>MSQEEEQAQPQQEQSTQPFRYMRSRCLFAEERGNLFLPRYVRKSATTTDFPRLLESPALTSNPSEEWDGFLHVWADSNEKEQLFLIPKNLLAKASDRFSDLVLTGDPPEINFSEEDAVVFGAFVNWLLERQLPEPPGDDLPRFDGTGDTVPTPISPLSPTTPATPATPGLQPALPSPRHPVAQPQNISQYMALLIDLHVFADAWHITLLKIAATEALAEALARWWVYPAPELRYIQSVTREESQLRRLAAMRALHAWDVFVVWRQRAADLDARFVADVEALRERLGDGQRGHGEWCDIDLCQFHDHRTMASNGDH</sequence>
<dbReference type="Proteomes" id="UP001360953">
    <property type="component" value="Unassembled WGS sequence"/>
</dbReference>
<name>A0ABR1L2L0_9PEZI</name>
<protein>
    <recommendedName>
        <fullName evidence="4">BTB domain-containing protein</fullName>
    </recommendedName>
</protein>
<evidence type="ECO:0000256" key="1">
    <source>
        <dbReference type="SAM" id="MobiDB-lite"/>
    </source>
</evidence>
<dbReference type="GeneID" id="92027127"/>
<evidence type="ECO:0008006" key="4">
    <source>
        <dbReference type="Google" id="ProtNLM"/>
    </source>
</evidence>
<keyword evidence="3" id="KW-1185">Reference proteome</keyword>
<dbReference type="RefSeq" id="XP_066649932.1">
    <property type="nucleotide sequence ID" value="XM_066794221.1"/>
</dbReference>